<evidence type="ECO:0000313" key="2">
    <source>
        <dbReference type="Proteomes" id="UP001558613"/>
    </source>
</evidence>
<dbReference type="EMBL" id="JAYMGO010000004">
    <property type="protein sequence ID" value="KAL1276317.1"/>
    <property type="molecule type" value="Genomic_DNA"/>
</dbReference>
<reference evidence="1 2" key="1">
    <citation type="submission" date="2023-09" db="EMBL/GenBank/DDBJ databases">
        <authorList>
            <person name="Wang M."/>
        </authorList>
    </citation>
    <scope>NUCLEOTIDE SEQUENCE [LARGE SCALE GENOMIC DNA]</scope>
    <source>
        <strain evidence="1">GT-2023</strain>
        <tissue evidence="1">Liver</tissue>
    </source>
</reference>
<organism evidence="1 2">
    <name type="scientific">Cirrhinus molitorella</name>
    <name type="common">mud carp</name>
    <dbReference type="NCBI Taxonomy" id="172907"/>
    <lineage>
        <taxon>Eukaryota</taxon>
        <taxon>Metazoa</taxon>
        <taxon>Chordata</taxon>
        <taxon>Craniata</taxon>
        <taxon>Vertebrata</taxon>
        <taxon>Euteleostomi</taxon>
        <taxon>Actinopterygii</taxon>
        <taxon>Neopterygii</taxon>
        <taxon>Teleostei</taxon>
        <taxon>Ostariophysi</taxon>
        <taxon>Cypriniformes</taxon>
        <taxon>Cyprinidae</taxon>
        <taxon>Labeoninae</taxon>
        <taxon>Labeonini</taxon>
        <taxon>Cirrhinus</taxon>
    </lineage>
</organism>
<keyword evidence="2" id="KW-1185">Reference proteome</keyword>
<proteinExistence type="predicted"/>
<protein>
    <submittedName>
        <fullName evidence="1">Uncharacterized protein</fullName>
    </submittedName>
</protein>
<dbReference type="Proteomes" id="UP001558613">
    <property type="component" value="Unassembled WGS sequence"/>
</dbReference>
<gene>
    <name evidence="1" type="ORF">QQF64_035940</name>
</gene>
<name>A0ABR3NH59_9TELE</name>
<accession>A0ABR3NH59</accession>
<comment type="caution">
    <text evidence="1">The sequence shown here is derived from an EMBL/GenBank/DDBJ whole genome shotgun (WGS) entry which is preliminary data.</text>
</comment>
<evidence type="ECO:0000313" key="1">
    <source>
        <dbReference type="EMBL" id="KAL1276317.1"/>
    </source>
</evidence>
<sequence>MTKTGKPDSYWHDIMTKYAQGKYHFTTGKKPGWKDTLEKINICPLHRQTRVWDIELRFPANAGIIRYVMINVIILPTLSSKYDQLLGVSLQIPSPHVPWSSSLSLPLEIPGQDLTGDAGCWFPQGVADPTPSSSSDLFFHWRMVVIAKLHWLCAGRVDLQDLCLLGVDVEANLGSKGG</sequence>